<dbReference type="OrthoDB" id="6159398at2759"/>
<dbReference type="SMART" id="SM00060">
    <property type="entry name" value="FN3"/>
    <property type="match status" value="1"/>
</dbReference>
<dbReference type="InterPro" id="IPR003961">
    <property type="entry name" value="FN3_dom"/>
</dbReference>
<keyword evidence="7" id="KW-1185">Reference proteome</keyword>
<dbReference type="InterPro" id="IPR007110">
    <property type="entry name" value="Ig-like_dom"/>
</dbReference>
<dbReference type="AlphaFoldDB" id="A0A913YRD1"/>
<dbReference type="EnsemblMetazoa" id="XM_028660890.1">
    <property type="protein sequence ID" value="XP_028516691.1"/>
    <property type="gene ID" value="LOC114575622"/>
</dbReference>
<dbReference type="SUPFAM" id="SSF49265">
    <property type="entry name" value="Fibronectin type III"/>
    <property type="match status" value="1"/>
</dbReference>
<dbReference type="SUPFAM" id="SSF48726">
    <property type="entry name" value="Immunoglobulin"/>
    <property type="match status" value="1"/>
</dbReference>
<keyword evidence="3" id="KW-1133">Transmembrane helix</keyword>
<dbReference type="PANTHER" id="PTHR14340:SF9">
    <property type="entry name" value="FIBRONECTIN TYPE-III DOMAIN-CONTAINING PROTEIN"/>
    <property type="match status" value="1"/>
</dbReference>
<name>A0A913YRD1_EXADI</name>
<evidence type="ECO:0000256" key="2">
    <source>
        <dbReference type="SAM" id="MobiDB-lite"/>
    </source>
</evidence>
<dbReference type="PROSITE" id="PS50835">
    <property type="entry name" value="IG_LIKE"/>
    <property type="match status" value="1"/>
</dbReference>
<dbReference type="Pfam" id="PF00041">
    <property type="entry name" value="fn3"/>
    <property type="match status" value="1"/>
</dbReference>
<dbReference type="InterPro" id="IPR036179">
    <property type="entry name" value="Ig-like_dom_sf"/>
</dbReference>
<organism evidence="6 7">
    <name type="scientific">Exaiptasia diaphana</name>
    <name type="common">Tropical sea anemone</name>
    <name type="synonym">Aiptasia pulchella</name>
    <dbReference type="NCBI Taxonomy" id="2652724"/>
    <lineage>
        <taxon>Eukaryota</taxon>
        <taxon>Metazoa</taxon>
        <taxon>Cnidaria</taxon>
        <taxon>Anthozoa</taxon>
        <taxon>Hexacorallia</taxon>
        <taxon>Actiniaria</taxon>
        <taxon>Aiptasiidae</taxon>
        <taxon>Exaiptasia</taxon>
    </lineage>
</organism>
<evidence type="ECO:0000313" key="7">
    <source>
        <dbReference type="Proteomes" id="UP000887567"/>
    </source>
</evidence>
<feature type="transmembrane region" description="Helical" evidence="3">
    <location>
        <begin position="212"/>
        <end position="235"/>
    </location>
</feature>
<evidence type="ECO:0000256" key="3">
    <source>
        <dbReference type="SAM" id="Phobius"/>
    </source>
</evidence>
<feature type="domain" description="Ig-like" evidence="4">
    <location>
        <begin position="8"/>
        <end position="96"/>
    </location>
</feature>
<evidence type="ECO:0000313" key="6">
    <source>
        <dbReference type="EnsemblMetazoa" id="XP_028516691.1"/>
    </source>
</evidence>
<reference evidence="6" key="1">
    <citation type="submission" date="2022-11" db="UniProtKB">
        <authorList>
            <consortium name="EnsemblMetazoa"/>
        </authorList>
    </citation>
    <scope>IDENTIFICATION</scope>
</reference>
<dbReference type="InterPro" id="IPR013783">
    <property type="entry name" value="Ig-like_fold"/>
</dbReference>
<dbReference type="RefSeq" id="XP_028516691.1">
    <property type="nucleotide sequence ID" value="XM_028660890.1"/>
</dbReference>
<dbReference type="PROSITE" id="PS50853">
    <property type="entry name" value="FN3"/>
    <property type="match status" value="1"/>
</dbReference>
<feature type="region of interest" description="Disordered" evidence="2">
    <location>
        <begin position="269"/>
        <end position="310"/>
    </location>
</feature>
<dbReference type="Pfam" id="PF13927">
    <property type="entry name" value="Ig_3"/>
    <property type="match status" value="1"/>
</dbReference>
<feature type="compositionally biased region" description="Polar residues" evidence="2">
    <location>
        <begin position="291"/>
        <end position="310"/>
    </location>
</feature>
<proteinExistence type="predicted"/>
<dbReference type="InterPro" id="IPR036116">
    <property type="entry name" value="FN3_sf"/>
</dbReference>
<evidence type="ECO:0000256" key="1">
    <source>
        <dbReference type="ARBA" id="ARBA00023319"/>
    </source>
</evidence>
<evidence type="ECO:0000259" key="4">
    <source>
        <dbReference type="PROSITE" id="PS50835"/>
    </source>
</evidence>
<keyword evidence="3" id="KW-0812">Transmembrane</keyword>
<keyword evidence="1" id="KW-0393">Immunoglobulin domain</keyword>
<dbReference type="Proteomes" id="UP000887567">
    <property type="component" value="Unplaced"/>
</dbReference>
<dbReference type="KEGG" id="epa:114575622"/>
<feature type="domain" description="Fibronectin type-III" evidence="5">
    <location>
        <begin position="101"/>
        <end position="193"/>
    </location>
</feature>
<feature type="compositionally biased region" description="Polar residues" evidence="2">
    <location>
        <begin position="269"/>
        <end position="278"/>
    </location>
</feature>
<sequence>KFLCLDKPTVGKASSTTNISSWAGNKINLECYWSSSLPIPRWTWFKPNGDRITNVRSISSGSQVTVLTGNNNHDYGMYRCKATNIAGSDQHNISVTRLFPPVRPPLIDVASIRSSSVTIIWARPADNGGSPVTGYKVLIDSRTFYINSSKILVYQEFTGLQEHTEYNVTVLARNIAGFGDASFKVFNTTTAKQEPKRESRHASTQDNCNTKVGVLAAFLAISLLSIVILLAFMILKHRRTNSQNSNQQEPKKDAVYENSDAIGMVHLTSSSSPSFKTNQKSHKTALPTEARNPNQEHYQQLNPSTLQSSTATVPTYEPLRKNDVTIAECKGHHTHPTLQSRTRGYKNP</sequence>
<accession>A0A913YRD1</accession>
<dbReference type="Gene3D" id="2.60.40.10">
    <property type="entry name" value="Immunoglobulins"/>
    <property type="match status" value="2"/>
</dbReference>
<evidence type="ECO:0000259" key="5">
    <source>
        <dbReference type="PROSITE" id="PS50853"/>
    </source>
</evidence>
<keyword evidence="3" id="KW-0472">Membrane</keyword>
<dbReference type="CDD" id="cd00063">
    <property type="entry name" value="FN3"/>
    <property type="match status" value="1"/>
</dbReference>
<feature type="region of interest" description="Disordered" evidence="2">
    <location>
        <begin position="325"/>
        <end position="348"/>
    </location>
</feature>
<dbReference type="PANTHER" id="PTHR14340">
    <property type="entry name" value="MICROFIBRIL-ASSOCIATED GLYCOPROTEIN 3"/>
    <property type="match status" value="1"/>
</dbReference>
<protein>
    <submittedName>
        <fullName evidence="6">Uncharacterized protein</fullName>
    </submittedName>
</protein>
<dbReference type="GeneID" id="114575622"/>